<evidence type="ECO:0000259" key="6">
    <source>
        <dbReference type="Pfam" id="PF04455"/>
    </source>
</evidence>
<keyword evidence="4" id="KW-0456">Lyase</keyword>
<feature type="domain" description="LOR/SDH bifunctional enzyme conserved" evidence="6">
    <location>
        <begin position="11"/>
        <end position="108"/>
    </location>
</feature>
<feature type="domain" description="Arginine dihydrolase ArgZ/ArgE-like C-terminal first subdomain" evidence="8">
    <location>
        <begin position="110"/>
        <end position="193"/>
    </location>
</feature>
<dbReference type="Pfam" id="PF21570">
    <property type="entry name" value="ArgZ-like_C_2nd"/>
    <property type="match status" value="1"/>
</dbReference>
<evidence type="ECO:0000259" key="7">
    <source>
        <dbReference type="Pfam" id="PF21570"/>
    </source>
</evidence>
<dbReference type="InterPro" id="IPR007545">
    <property type="entry name" value="LOR/SDH_bifunc_enz_cons_dom"/>
</dbReference>
<keyword evidence="2" id="KW-0547">Nucleotide-binding</keyword>
<dbReference type="Gene3D" id="2.40.420.10">
    <property type="entry name" value="conserved putative lor/sdh protein from methanococcus maripaludis s2 domain"/>
    <property type="match status" value="1"/>
</dbReference>
<dbReference type="Pfam" id="PF21571">
    <property type="entry name" value="ArgZ-like_C_1st"/>
    <property type="match status" value="1"/>
</dbReference>
<dbReference type="GO" id="GO:0000166">
    <property type="term" value="F:nucleotide binding"/>
    <property type="evidence" value="ECO:0007669"/>
    <property type="project" value="UniProtKB-KW"/>
</dbReference>
<dbReference type="EC" id="4.3.1.12" evidence="5"/>
<evidence type="ECO:0000256" key="3">
    <source>
        <dbReference type="ARBA" id="ARBA00023027"/>
    </source>
</evidence>
<comment type="cofactor">
    <cofactor evidence="1">
        <name>NAD(+)</name>
        <dbReference type="ChEBI" id="CHEBI:57540"/>
    </cofactor>
</comment>
<name>A0A518AYK2_9BACT</name>
<evidence type="ECO:0000256" key="5">
    <source>
        <dbReference type="ARBA" id="ARBA00066346"/>
    </source>
</evidence>
<organism evidence="9 10">
    <name type="scientific">Kolteria novifilia</name>
    <dbReference type="NCBI Taxonomy" id="2527975"/>
    <lineage>
        <taxon>Bacteria</taxon>
        <taxon>Pseudomonadati</taxon>
        <taxon>Planctomycetota</taxon>
        <taxon>Planctomycetia</taxon>
        <taxon>Kolteriales</taxon>
        <taxon>Kolteriaceae</taxon>
        <taxon>Kolteria</taxon>
    </lineage>
</organism>
<dbReference type="NCBIfam" id="TIGR00300">
    <property type="entry name" value="TIGR00300 family protein"/>
    <property type="match status" value="1"/>
</dbReference>
<feature type="domain" description="Arginine dihydrolase ArgZ/ArgE-like C-terminal second subdomain" evidence="7">
    <location>
        <begin position="195"/>
        <end position="406"/>
    </location>
</feature>
<dbReference type="AlphaFoldDB" id="A0A518AYK2"/>
<keyword evidence="10" id="KW-1185">Reference proteome</keyword>
<evidence type="ECO:0000313" key="10">
    <source>
        <dbReference type="Proteomes" id="UP000317093"/>
    </source>
</evidence>
<dbReference type="InterPro" id="IPR005239">
    <property type="entry name" value="ArgZ/ArgE-like"/>
</dbReference>
<dbReference type="KEGG" id="knv:Pan216_06410"/>
<dbReference type="Proteomes" id="UP000317093">
    <property type="component" value="Chromosome"/>
</dbReference>
<sequence length="416" mass="44961">MNQSPSPPCRERVRLEGHIIDALILPKVLDLILSDGGRYEILDIEIGRSRHDPSWAEIEVRADNPTTLESILHKLGPHGATSVEAEDADCQVADIEGTFPEGFASTTNLPTQVRVDGSWILVDDQEMDCGIVIGADHKSARCVPMHRVALGDLVVVGRKGVRVLPQSPRKSDAGTFQFMTSEVSSEKPKGVTVRDIAEEFRQTRERGEKILLVGGPAIVHTGAGEHICRLIRGGFVQVLFAGNALATHDIEQALMGTSLGVDLERGYPMHEGHEHHLRAINTIRRAGGIRPAVKQGVIRSGIMYECVQHGVEYLLAGSIRDDGPLPDVMTNCVEAVDRMRAMRVGVGFCLMIATTLHSIATGNILPASIPIACVDINPATVTKLADRGTAQSVGIVTDVEPFLRALIFELLGAETP</sequence>
<evidence type="ECO:0000256" key="4">
    <source>
        <dbReference type="ARBA" id="ARBA00023239"/>
    </source>
</evidence>
<protein>
    <recommendedName>
        <fullName evidence="5">ornithine cyclodeaminase</fullName>
        <ecNumber evidence="5">4.3.1.12</ecNumber>
    </recommendedName>
</protein>
<evidence type="ECO:0000256" key="1">
    <source>
        <dbReference type="ARBA" id="ARBA00001911"/>
    </source>
</evidence>
<evidence type="ECO:0000313" key="9">
    <source>
        <dbReference type="EMBL" id="QDU59808.1"/>
    </source>
</evidence>
<dbReference type="EMBL" id="CP036279">
    <property type="protein sequence ID" value="QDU59808.1"/>
    <property type="molecule type" value="Genomic_DNA"/>
</dbReference>
<evidence type="ECO:0000259" key="8">
    <source>
        <dbReference type="Pfam" id="PF21571"/>
    </source>
</evidence>
<keyword evidence="3" id="KW-0520">NAD</keyword>
<dbReference type="InterPro" id="IPR048963">
    <property type="entry name" value="ArgZ/ArgE-like_C_2nd"/>
</dbReference>
<evidence type="ECO:0000256" key="2">
    <source>
        <dbReference type="ARBA" id="ARBA00022741"/>
    </source>
</evidence>
<dbReference type="OrthoDB" id="5386290at2"/>
<dbReference type="Pfam" id="PF04455">
    <property type="entry name" value="Saccharop_dh_N"/>
    <property type="match status" value="1"/>
</dbReference>
<reference evidence="9 10" key="1">
    <citation type="submission" date="2019-02" db="EMBL/GenBank/DDBJ databases">
        <title>Deep-cultivation of Planctomycetes and their phenomic and genomic characterization uncovers novel biology.</title>
        <authorList>
            <person name="Wiegand S."/>
            <person name="Jogler M."/>
            <person name="Boedeker C."/>
            <person name="Pinto D."/>
            <person name="Vollmers J."/>
            <person name="Rivas-Marin E."/>
            <person name="Kohn T."/>
            <person name="Peeters S.H."/>
            <person name="Heuer A."/>
            <person name="Rast P."/>
            <person name="Oberbeckmann S."/>
            <person name="Bunk B."/>
            <person name="Jeske O."/>
            <person name="Meyerdierks A."/>
            <person name="Storesund J.E."/>
            <person name="Kallscheuer N."/>
            <person name="Luecker S."/>
            <person name="Lage O.M."/>
            <person name="Pohl T."/>
            <person name="Merkel B.J."/>
            <person name="Hornburger P."/>
            <person name="Mueller R.-W."/>
            <person name="Bruemmer F."/>
            <person name="Labrenz M."/>
            <person name="Spormann A.M."/>
            <person name="Op den Camp H."/>
            <person name="Overmann J."/>
            <person name="Amann R."/>
            <person name="Jetten M.S.M."/>
            <person name="Mascher T."/>
            <person name="Medema M.H."/>
            <person name="Devos D.P."/>
            <person name="Kaster A.-K."/>
            <person name="Ovreas L."/>
            <person name="Rohde M."/>
            <person name="Galperin M.Y."/>
            <person name="Jogler C."/>
        </authorList>
    </citation>
    <scope>NUCLEOTIDE SEQUENCE [LARGE SCALE GENOMIC DNA]</scope>
    <source>
        <strain evidence="9 10">Pan216</strain>
    </source>
</reference>
<gene>
    <name evidence="9" type="ORF">Pan216_06410</name>
</gene>
<accession>A0A518AYK2</accession>
<dbReference type="InterPro" id="IPR048964">
    <property type="entry name" value="ArgZ/ArgE-like_C_1st"/>
</dbReference>
<proteinExistence type="predicted"/>
<dbReference type="RefSeq" id="WP_145254669.1">
    <property type="nucleotide sequence ID" value="NZ_CP036279.1"/>
</dbReference>
<dbReference type="Gene3D" id="3.40.50.10690">
    <property type="entry name" value="putative lor/sdh protein like domains"/>
    <property type="match status" value="1"/>
</dbReference>
<dbReference type="CDD" id="cd12144">
    <property type="entry name" value="SDH_N_domain"/>
    <property type="match status" value="1"/>
</dbReference>
<dbReference type="GO" id="GO:0008473">
    <property type="term" value="F:ornithine cyclodeaminase activity"/>
    <property type="evidence" value="ECO:0007669"/>
    <property type="project" value="UniProtKB-EC"/>
</dbReference>